<evidence type="ECO:0000256" key="1">
    <source>
        <dbReference type="ARBA" id="ARBA00010641"/>
    </source>
</evidence>
<dbReference type="NCBIfam" id="TIGR02937">
    <property type="entry name" value="sigma70-ECF"/>
    <property type="match status" value="1"/>
</dbReference>
<proteinExistence type="inferred from homology"/>
<dbReference type="PANTHER" id="PTHR43133:SF52">
    <property type="entry name" value="ECF RNA POLYMERASE SIGMA FACTOR SIGL"/>
    <property type="match status" value="1"/>
</dbReference>
<dbReference type="InterPro" id="IPR039425">
    <property type="entry name" value="RNA_pol_sigma-70-like"/>
</dbReference>
<feature type="domain" description="RNA polymerase sigma-70 region 2" evidence="7">
    <location>
        <begin position="27"/>
        <end position="94"/>
    </location>
</feature>
<dbReference type="GO" id="GO:0006352">
    <property type="term" value="P:DNA-templated transcription initiation"/>
    <property type="evidence" value="ECO:0007669"/>
    <property type="project" value="InterPro"/>
</dbReference>
<evidence type="ECO:0000313" key="9">
    <source>
        <dbReference type="EMBL" id="SDN39267.1"/>
    </source>
</evidence>
<dbReference type="InterPro" id="IPR036388">
    <property type="entry name" value="WH-like_DNA-bd_sf"/>
</dbReference>
<evidence type="ECO:0000256" key="4">
    <source>
        <dbReference type="ARBA" id="ARBA00023125"/>
    </source>
</evidence>
<evidence type="ECO:0000256" key="6">
    <source>
        <dbReference type="SAM" id="MobiDB-lite"/>
    </source>
</evidence>
<evidence type="ECO:0000256" key="5">
    <source>
        <dbReference type="ARBA" id="ARBA00023163"/>
    </source>
</evidence>
<dbReference type="CDD" id="cd06171">
    <property type="entry name" value="Sigma70_r4"/>
    <property type="match status" value="1"/>
</dbReference>
<protein>
    <submittedName>
        <fullName evidence="9">RNA polymerase sigma-70 factor, ECF subfamily</fullName>
    </submittedName>
</protein>
<evidence type="ECO:0000256" key="3">
    <source>
        <dbReference type="ARBA" id="ARBA00023082"/>
    </source>
</evidence>
<dbReference type="GO" id="GO:0003677">
    <property type="term" value="F:DNA binding"/>
    <property type="evidence" value="ECO:0007669"/>
    <property type="project" value="UniProtKB-KW"/>
</dbReference>
<gene>
    <name evidence="9" type="ORF">SAMN04489726_6406</name>
</gene>
<feature type="region of interest" description="Disordered" evidence="6">
    <location>
        <begin position="1"/>
        <end position="21"/>
    </location>
</feature>
<accession>A0A1H0B0L6</accession>
<evidence type="ECO:0000313" key="10">
    <source>
        <dbReference type="Proteomes" id="UP000183376"/>
    </source>
</evidence>
<evidence type="ECO:0000259" key="7">
    <source>
        <dbReference type="Pfam" id="PF04542"/>
    </source>
</evidence>
<keyword evidence="4" id="KW-0238">DNA-binding</keyword>
<dbReference type="InterPro" id="IPR014284">
    <property type="entry name" value="RNA_pol_sigma-70_dom"/>
</dbReference>
<keyword evidence="2" id="KW-0805">Transcription regulation</keyword>
<dbReference type="eggNOG" id="COG1595">
    <property type="taxonomic scope" value="Bacteria"/>
</dbReference>
<dbReference type="InterPro" id="IPR013324">
    <property type="entry name" value="RNA_pol_sigma_r3/r4-like"/>
</dbReference>
<dbReference type="PANTHER" id="PTHR43133">
    <property type="entry name" value="RNA POLYMERASE ECF-TYPE SIGMA FACTO"/>
    <property type="match status" value="1"/>
</dbReference>
<dbReference type="Pfam" id="PF04542">
    <property type="entry name" value="Sigma70_r2"/>
    <property type="match status" value="1"/>
</dbReference>
<feature type="domain" description="RNA polymerase sigma factor 70 region 4 type 2" evidence="8">
    <location>
        <begin position="132"/>
        <end position="179"/>
    </location>
</feature>
<reference evidence="9 10" key="1">
    <citation type="submission" date="2016-10" db="EMBL/GenBank/DDBJ databases">
        <authorList>
            <person name="de Groot N.N."/>
        </authorList>
    </citation>
    <scope>NUCLEOTIDE SEQUENCE [LARGE SCALE GENOMIC DNA]</scope>
    <source>
        <strain evidence="9 10">DSM 44149</strain>
    </source>
</reference>
<dbReference type="InterPro" id="IPR007627">
    <property type="entry name" value="RNA_pol_sigma70_r2"/>
</dbReference>
<dbReference type="SUPFAM" id="SSF88659">
    <property type="entry name" value="Sigma3 and sigma4 domains of RNA polymerase sigma factors"/>
    <property type="match status" value="1"/>
</dbReference>
<sequence length="208" mass="23186">MRTVAPPARTKGPGVSRPDPASALAELYDGSARRLHRYLARRVGTEVADDLVAETFLVLWQQRDTVEFGGDSARAWMYGVATNLVRRHARSEERRLRAWTRDGARREEVADVGERAVDLADAGAVSGHLAPMLAELPERDRDVLLMSAWTDLAPAEIAEALDMHPVTVRTCLHRVRARLRKQLATRMDAKSLRHAVRASQRERGDGHA</sequence>
<dbReference type="Gene3D" id="1.10.1740.10">
    <property type="match status" value="1"/>
</dbReference>
<keyword evidence="5" id="KW-0804">Transcription</keyword>
<dbReference type="EMBL" id="LT629701">
    <property type="protein sequence ID" value="SDN39267.1"/>
    <property type="molecule type" value="Genomic_DNA"/>
</dbReference>
<dbReference type="InterPro" id="IPR013249">
    <property type="entry name" value="RNA_pol_sigma70_r4_t2"/>
</dbReference>
<dbReference type="Gene3D" id="1.10.10.10">
    <property type="entry name" value="Winged helix-like DNA-binding domain superfamily/Winged helix DNA-binding domain"/>
    <property type="match status" value="1"/>
</dbReference>
<organism evidence="9 10">
    <name type="scientific">Allokutzneria albata</name>
    <name type="common">Kibdelosporangium albatum</name>
    <dbReference type="NCBI Taxonomy" id="211114"/>
    <lineage>
        <taxon>Bacteria</taxon>
        <taxon>Bacillati</taxon>
        <taxon>Actinomycetota</taxon>
        <taxon>Actinomycetes</taxon>
        <taxon>Pseudonocardiales</taxon>
        <taxon>Pseudonocardiaceae</taxon>
        <taxon>Allokutzneria</taxon>
    </lineage>
</organism>
<dbReference type="Pfam" id="PF08281">
    <property type="entry name" value="Sigma70_r4_2"/>
    <property type="match status" value="1"/>
</dbReference>
<dbReference type="InterPro" id="IPR013325">
    <property type="entry name" value="RNA_pol_sigma_r2"/>
</dbReference>
<dbReference type="SUPFAM" id="SSF88946">
    <property type="entry name" value="Sigma2 domain of RNA polymerase sigma factors"/>
    <property type="match status" value="1"/>
</dbReference>
<evidence type="ECO:0000256" key="2">
    <source>
        <dbReference type="ARBA" id="ARBA00023015"/>
    </source>
</evidence>
<dbReference type="AlphaFoldDB" id="A0A1H0B0L6"/>
<evidence type="ECO:0000259" key="8">
    <source>
        <dbReference type="Pfam" id="PF08281"/>
    </source>
</evidence>
<name>A0A1H0B0L6_ALLAB</name>
<dbReference type="GO" id="GO:0016987">
    <property type="term" value="F:sigma factor activity"/>
    <property type="evidence" value="ECO:0007669"/>
    <property type="project" value="UniProtKB-KW"/>
</dbReference>
<dbReference type="Proteomes" id="UP000183376">
    <property type="component" value="Chromosome I"/>
</dbReference>
<comment type="similarity">
    <text evidence="1">Belongs to the sigma-70 factor family. ECF subfamily.</text>
</comment>
<keyword evidence="10" id="KW-1185">Reference proteome</keyword>
<keyword evidence="3" id="KW-0731">Sigma factor</keyword>
<dbReference type="STRING" id="211114.SAMN04489726_6406"/>